<evidence type="ECO:0000313" key="3">
    <source>
        <dbReference type="Proteomes" id="UP000630135"/>
    </source>
</evidence>
<organism evidence="1 4">
    <name type="scientific">Deinococcus wulumuqiensis</name>
    <dbReference type="NCBI Taxonomy" id="980427"/>
    <lineage>
        <taxon>Bacteria</taxon>
        <taxon>Thermotogati</taxon>
        <taxon>Deinococcota</taxon>
        <taxon>Deinococci</taxon>
        <taxon>Deinococcales</taxon>
        <taxon>Deinococcaceae</taxon>
        <taxon>Deinococcus</taxon>
    </lineage>
</organism>
<dbReference type="AlphaFoldDB" id="A0AAV4K3B8"/>
<dbReference type="RefSeq" id="WP_017869226.1">
    <property type="nucleotide sequence ID" value="NZ_BMLZ01000003.1"/>
</dbReference>
<name>A0AAV4K3B8_9DEIO</name>
<accession>A0AAV4K3B8</accession>
<proteinExistence type="predicted"/>
<reference evidence="2" key="1">
    <citation type="journal article" date="2014" name="Int. J. Syst. Evol. Microbiol.">
        <title>Complete genome of a new Firmicutes species belonging to the dominant human colonic microbiota ('Ruminococcus bicirculans') reveals two chromosomes and a selective capacity to utilize plant glucans.</title>
        <authorList>
            <consortium name="NISC Comparative Sequencing Program"/>
            <person name="Wegmann U."/>
            <person name="Louis P."/>
            <person name="Goesmann A."/>
            <person name="Henrissat B."/>
            <person name="Duncan S.H."/>
            <person name="Flint H.J."/>
        </authorList>
    </citation>
    <scope>NUCLEOTIDE SEQUENCE</scope>
    <source>
        <strain evidence="2">CGMCC 1.8884</strain>
    </source>
</reference>
<keyword evidence="3" id="KW-1185">Reference proteome</keyword>
<sequence length="132" mass="14435">MSGVDTKALWDLLDSLGLDIININVDRQQQGLEVTVDEGELLAHGVQILIRQLTRESQKFDALSSAYAALRREHITALVRLHRAHGVVSAAALRHKDEKLAALARDELRGLNKLDAEGKIPRASEVLKGAGL</sequence>
<dbReference type="EMBL" id="BMLZ01000003">
    <property type="protein sequence ID" value="GGP28673.1"/>
    <property type="molecule type" value="Genomic_DNA"/>
</dbReference>
<evidence type="ECO:0000313" key="4">
    <source>
        <dbReference type="Proteomes" id="UP000652720"/>
    </source>
</evidence>
<gene>
    <name evidence="2" type="ORF">GCM10008021_03240</name>
    <name evidence="1" type="ORF">GCM10010914_06570</name>
</gene>
<comment type="caution">
    <text evidence="1">The sequence shown here is derived from an EMBL/GenBank/DDBJ whole genome shotgun (WGS) entry which is preliminary data.</text>
</comment>
<evidence type="ECO:0000313" key="2">
    <source>
        <dbReference type="EMBL" id="GGP28673.1"/>
    </source>
</evidence>
<reference evidence="3" key="3">
    <citation type="journal article" date="2019" name="Int. J. Syst. Evol. Microbiol.">
        <title>The Global Catalogue of Microorganisms (GCM) 10K type strain sequencing project: providing services to taxonomists for standard genome sequencing and annotation.</title>
        <authorList>
            <consortium name="The Broad Institute Genomics Platform"/>
            <consortium name="The Broad Institute Genome Sequencing Center for Infectious Disease"/>
            <person name="Wu L."/>
            <person name="Ma J."/>
        </authorList>
    </citation>
    <scope>NUCLEOTIDE SEQUENCE [LARGE SCALE GENOMIC DNA]</scope>
    <source>
        <strain evidence="3">CGMCC 1.8884</strain>
    </source>
</reference>
<dbReference type="GeneID" id="59164602"/>
<evidence type="ECO:0000313" key="1">
    <source>
        <dbReference type="EMBL" id="GGI75049.1"/>
    </source>
</evidence>
<reference evidence="1" key="4">
    <citation type="submission" date="2023-08" db="EMBL/GenBank/DDBJ databases">
        <authorList>
            <person name="Sun Q."/>
            <person name="Zhou Y."/>
        </authorList>
    </citation>
    <scope>NUCLEOTIDE SEQUENCE</scope>
    <source>
        <strain evidence="2">CGMCC 1.8884</strain>
        <strain evidence="1">CGMCC 1.8885</strain>
    </source>
</reference>
<dbReference type="EMBL" id="BMMA01000004">
    <property type="protein sequence ID" value="GGI75049.1"/>
    <property type="molecule type" value="Genomic_DNA"/>
</dbReference>
<protein>
    <submittedName>
        <fullName evidence="1">Uncharacterized protein</fullName>
    </submittedName>
</protein>
<dbReference type="Proteomes" id="UP000652720">
    <property type="component" value="Unassembled WGS sequence"/>
</dbReference>
<dbReference type="Proteomes" id="UP000630135">
    <property type="component" value="Unassembled WGS sequence"/>
</dbReference>
<reference evidence="1" key="2">
    <citation type="journal article" date="2014" name="Int. J. Syst. Evol. Microbiol.">
        <title>Complete genome sequence of Corynebacterium casei LMG S-19264T (=DSM 44701T), isolated from a smear-ripened cheese.</title>
        <authorList>
            <consortium name="US DOE Joint Genome Institute (JGI-PGF)"/>
            <person name="Walter F."/>
            <person name="Albersmeier A."/>
            <person name="Kalinowski J."/>
            <person name="Ruckert C."/>
        </authorList>
    </citation>
    <scope>NUCLEOTIDE SEQUENCE</scope>
    <source>
        <strain evidence="1">CGMCC 1.8885</strain>
    </source>
</reference>